<dbReference type="Proteomes" id="UP000318431">
    <property type="component" value="Unassembled WGS sequence"/>
</dbReference>
<dbReference type="EMBL" id="VLLB01000009">
    <property type="protein sequence ID" value="TWI62217.1"/>
    <property type="molecule type" value="Genomic_DNA"/>
</dbReference>
<feature type="region of interest" description="Disordered" evidence="2">
    <location>
        <begin position="793"/>
        <end position="825"/>
    </location>
</feature>
<keyword evidence="6" id="KW-1185">Reference proteome</keyword>
<keyword evidence="3" id="KW-1133">Transmembrane helix</keyword>
<sequence>MTSSAHSLSPIPDEFVSRCLPPRDTGSTDAAAFPQARACMLRGMMLCWDVQEGWFPVIANLLLQNMPVQKRSRVASLALSTLASAIIGAAVLPAAHGAGLGKLTVLSALGQPLRAEIELTAVTPDEARDLTAKLAPAAAFSAASIDFNPALLNLRFDIDQRGERRFIRITSAQPINEPFVDMLLELTWASGRLVREYTFLLDPADLRNAQSPQVAAPVEVNRATAQAGAPAPQPATSAPAPQSPQQSQPRPAPAAPERAAPRQAASEARETEVTVRRGDTLSRIAAENKPAEVSLDMMLVALYRANPEAFAGKNMNRLKSGTILTIPDEGTIRGTGRGEARGVVVAHAADFNAYRNRLAGQVAASTPAKAAGPQQSAAGQIAAKVEERPNAVNAAQDQLKLSKAGEAAGKAGSTGAAEDKIAKDQQVADAAARVKELEKNVSDLENLVAVKNKSGADAQNRATPEMDVHGAAVPAAPQPVAPAAPATEAKPAATPAAKPAAKPAPVPAQLEPGIMDTVMDNIQAIAIGLAAVLAGVGLLVARRRKAREAFVVAPTSVVVPQPGEPGQVLIAEPGGQSVDTSNSVFNSNFAPSASQLDTNEVDPVAEADVYIAYGRDAQAEEILKEALRTHPERHAVRLKLLEIYANRKDLQAFEAQATELRGYTGGAGDEWAQAATLGRGIDPANPLYGDAPASSTAFGSAAVAGTAAAAATFAASDFASALDDASRAREAEARDGLDLDLGQEPVPPAGDEGAVARPEERTAAGDLDFDFGDATALPAASAASDTASAPADNLMDFDFGDDTAVPAPVAPASAPAPAPAPSVADAGDAEHFLDFDLGGLDAATPATVPPASPAPAADPFADKSADDLDLAFDLPGDAARPEEVTAAPAPADLAMDFDLDLPGDDQPATAPAPAADPLAELDLMDFDVAAPLPPAAAPSLEDDFALDALPELPDSPAGTASANGAGTSAPAASAPPPEFDLSGIDLELDELADQPPAATPPLVDEPAVPAPAAAPEQLTPLQMEMDTKLDLAVAYQEIGDKEGARELLDEVLRGGSDDQVSRANQMLASLG</sequence>
<keyword evidence="3" id="KW-0472">Membrane</keyword>
<dbReference type="InterPro" id="IPR018392">
    <property type="entry name" value="LysM"/>
</dbReference>
<dbReference type="InterPro" id="IPR036779">
    <property type="entry name" value="LysM_dom_sf"/>
</dbReference>
<accession>A0A562QZL0</accession>
<feature type="domain" description="LysM" evidence="4">
    <location>
        <begin position="271"/>
        <end position="326"/>
    </location>
</feature>
<feature type="region of interest" description="Disordered" evidence="2">
    <location>
        <begin position="729"/>
        <end position="755"/>
    </location>
</feature>
<dbReference type="PROSITE" id="PS51782">
    <property type="entry name" value="LYSM"/>
    <property type="match status" value="1"/>
</dbReference>
<evidence type="ECO:0000256" key="1">
    <source>
        <dbReference type="SAM" id="Coils"/>
    </source>
</evidence>
<dbReference type="NCBIfam" id="TIGR03504">
    <property type="entry name" value="FimV_Cterm"/>
    <property type="match status" value="1"/>
</dbReference>
<dbReference type="NCBIfam" id="TIGR03505">
    <property type="entry name" value="FimV_core"/>
    <property type="match status" value="1"/>
</dbReference>
<feature type="transmembrane region" description="Helical" evidence="3">
    <location>
        <begin position="74"/>
        <end position="95"/>
    </location>
</feature>
<gene>
    <name evidence="5" type="ORF">IP91_04326</name>
</gene>
<dbReference type="Gene3D" id="1.20.58.2200">
    <property type="match status" value="1"/>
</dbReference>
<feature type="compositionally biased region" description="Low complexity" evidence="2">
    <location>
        <begin position="483"/>
        <end position="504"/>
    </location>
</feature>
<feature type="region of interest" description="Disordered" evidence="2">
    <location>
        <begin position="841"/>
        <end position="862"/>
    </location>
</feature>
<feature type="compositionally biased region" description="Basic and acidic residues" evidence="2">
    <location>
        <begin position="267"/>
        <end position="276"/>
    </location>
</feature>
<feature type="coiled-coil region" evidence="1">
    <location>
        <begin position="420"/>
        <end position="454"/>
    </location>
</feature>
<feature type="compositionally biased region" description="Low complexity" evidence="2">
    <location>
        <begin position="223"/>
        <end position="266"/>
    </location>
</feature>
<dbReference type="InterPro" id="IPR057840">
    <property type="entry name" value="FimV_N"/>
</dbReference>
<evidence type="ECO:0000256" key="2">
    <source>
        <dbReference type="SAM" id="MobiDB-lite"/>
    </source>
</evidence>
<feature type="region of interest" description="Disordered" evidence="2">
    <location>
        <begin position="948"/>
        <end position="982"/>
    </location>
</feature>
<feature type="compositionally biased region" description="Low complexity" evidence="2">
    <location>
        <begin position="804"/>
        <end position="813"/>
    </location>
</feature>
<feature type="region of interest" description="Disordered" evidence="2">
    <location>
        <begin position="476"/>
        <end position="504"/>
    </location>
</feature>
<dbReference type="Gene3D" id="3.10.350.10">
    <property type="entry name" value="LysM domain"/>
    <property type="match status" value="1"/>
</dbReference>
<evidence type="ECO:0000256" key="3">
    <source>
        <dbReference type="SAM" id="Phobius"/>
    </source>
</evidence>
<proteinExistence type="predicted"/>
<name>A0A562QZL0_9BURK</name>
<dbReference type="CDD" id="cd00118">
    <property type="entry name" value="LysM"/>
    <property type="match status" value="1"/>
</dbReference>
<comment type="caution">
    <text evidence="5">The sequence shown here is derived from an EMBL/GenBank/DDBJ whole genome shotgun (WGS) entry which is preliminary data.</text>
</comment>
<dbReference type="Pfam" id="PF25800">
    <property type="entry name" value="FimV_N"/>
    <property type="match status" value="1"/>
</dbReference>
<dbReference type="InterPro" id="IPR038440">
    <property type="entry name" value="FimV_C_sf"/>
</dbReference>
<feature type="compositionally biased region" description="Low complexity" evidence="2">
    <location>
        <begin position="955"/>
        <end position="972"/>
    </location>
</feature>
<dbReference type="InterPro" id="IPR020012">
    <property type="entry name" value="LysM_FimV"/>
</dbReference>
<organism evidence="5 6">
    <name type="scientific">Pseudoduganella lurida</name>
    <dbReference type="NCBI Taxonomy" id="1036180"/>
    <lineage>
        <taxon>Bacteria</taxon>
        <taxon>Pseudomonadati</taxon>
        <taxon>Pseudomonadota</taxon>
        <taxon>Betaproteobacteria</taxon>
        <taxon>Burkholderiales</taxon>
        <taxon>Oxalobacteraceae</taxon>
        <taxon>Telluria group</taxon>
        <taxon>Pseudoduganella</taxon>
    </lineage>
</organism>
<protein>
    <submittedName>
        <fullName evidence="5">Pilus assembly protein FimV</fullName>
    </submittedName>
</protein>
<evidence type="ECO:0000259" key="4">
    <source>
        <dbReference type="PROSITE" id="PS51782"/>
    </source>
</evidence>
<keyword evidence="1" id="KW-0175">Coiled coil</keyword>
<evidence type="ECO:0000313" key="5">
    <source>
        <dbReference type="EMBL" id="TWI62217.1"/>
    </source>
</evidence>
<dbReference type="AlphaFoldDB" id="A0A562QZL0"/>
<feature type="region of interest" description="Disordered" evidence="2">
    <location>
        <begin position="223"/>
        <end position="276"/>
    </location>
</feature>
<keyword evidence="3" id="KW-0812">Transmembrane</keyword>
<evidence type="ECO:0000313" key="6">
    <source>
        <dbReference type="Proteomes" id="UP000318431"/>
    </source>
</evidence>
<dbReference type="InterPro" id="IPR020011">
    <property type="entry name" value="FimV_C"/>
</dbReference>
<reference evidence="5 6" key="1">
    <citation type="journal article" date="2015" name="Stand. Genomic Sci.">
        <title>Genomic Encyclopedia of Bacterial and Archaeal Type Strains, Phase III: the genomes of soil and plant-associated and newly described type strains.</title>
        <authorList>
            <person name="Whitman W.B."/>
            <person name="Woyke T."/>
            <person name="Klenk H.P."/>
            <person name="Zhou Y."/>
            <person name="Lilburn T.G."/>
            <person name="Beck B.J."/>
            <person name="De Vos P."/>
            <person name="Vandamme P."/>
            <person name="Eisen J.A."/>
            <person name="Garrity G."/>
            <person name="Hugenholtz P."/>
            <person name="Kyrpides N.C."/>
        </authorList>
    </citation>
    <scope>NUCLEOTIDE SEQUENCE [LARGE SCALE GENOMIC DNA]</scope>
    <source>
        <strain evidence="5 6">CGMCC 1.10822</strain>
    </source>
</reference>